<evidence type="ECO:0000313" key="1">
    <source>
        <dbReference type="EMBL" id="KAI4384917.1"/>
    </source>
</evidence>
<dbReference type="EMBL" id="CM042881">
    <property type="protein sequence ID" value="KAI4384917.1"/>
    <property type="molecule type" value="Genomic_DNA"/>
</dbReference>
<evidence type="ECO:0000313" key="2">
    <source>
        <dbReference type="Proteomes" id="UP001057402"/>
    </source>
</evidence>
<keyword evidence="2" id="KW-1185">Reference proteome</keyword>
<dbReference type="Proteomes" id="UP001057402">
    <property type="component" value="Chromosome 2"/>
</dbReference>
<name>A0ACB9S2I7_9MYRT</name>
<sequence>MVLVIVVAHWRHEFFEQCSLAPENQTSDRSSCHHQGNSGFERVKKRLAVILAKRNAENAAGTELRQLRQFIIIRQEREESTPSAMDFEETELRLGLGMPGKLGCCGNGGKRVFSESDDLKLKLSSAPHEDGSEVGKCTVNDGEKTDDKSSGDGRDHVKP</sequence>
<reference evidence="2" key="1">
    <citation type="journal article" date="2023" name="Front. Plant Sci.">
        <title>Chromosomal-level genome assembly of Melastoma candidum provides insights into trichome evolution.</title>
        <authorList>
            <person name="Zhong Y."/>
            <person name="Wu W."/>
            <person name="Sun C."/>
            <person name="Zou P."/>
            <person name="Liu Y."/>
            <person name="Dai S."/>
            <person name="Zhou R."/>
        </authorList>
    </citation>
    <scope>NUCLEOTIDE SEQUENCE [LARGE SCALE GENOMIC DNA]</scope>
</reference>
<protein>
    <submittedName>
        <fullName evidence="1">Uncharacterized protein</fullName>
    </submittedName>
</protein>
<proteinExistence type="predicted"/>
<organism evidence="1 2">
    <name type="scientific">Melastoma candidum</name>
    <dbReference type="NCBI Taxonomy" id="119954"/>
    <lineage>
        <taxon>Eukaryota</taxon>
        <taxon>Viridiplantae</taxon>
        <taxon>Streptophyta</taxon>
        <taxon>Embryophyta</taxon>
        <taxon>Tracheophyta</taxon>
        <taxon>Spermatophyta</taxon>
        <taxon>Magnoliopsida</taxon>
        <taxon>eudicotyledons</taxon>
        <taxon>Gunneridae</taxon>
        <taxon>Pentapetalae</taxon>
        <taxon>rosids</taxon>
        <taxon>malvids</taxon>
        <taxon>Myrtales</taxon>
        <taxon>Melastomataceae</taxon>
        <taxon>Melastomatoideae</taxon>
        <taxon>Melastomateae</taxon>
        <taxon>Melastoma</taxon>
    </lineage>
</organism>
<comment type="caution">
    <text evidence="1">The sequence shown here is derived from an EMBL/GenBank/DDBJ whole genome shotgun (WGS) entry which is preliminary data.</text>
</comment>
<accession>A0ACB9S2I7</accession>
<gene>
    <name evidence="1" type="ORF">MLD38_003001</name>
</gene>